<organism evidence="1 2">
    <name type="scientific">Paeniglutamicibacter sulfureus</name>
    <dbReference type="NCBI Taxonomy" id="43666"/>
    <lineage>
        <taxon>Bacteria</taxon>
        <taxon>Bacillati</taxon>
        <taxon>Actinomycetota</taxon>
        <taxon>Actinomycetes</taxon>
        <taxon>Micrococcales</taxon>
        <taxon>Micrococcaceae</taxon>
        <taxon>Paeniglutamicibacter</taxon>
    </lineage>
</organism>
<gene>
    <name evidence="1" type="ORF">J2S64_000179</name>
</gene>
<evidence type="ECO:0000313" key="1">
    <source>
        <dbReference type="EMBL" id="MDR7356488.1"/>
    </source>
</evidence>
<dbReference type="Proteomes" id="UP001183817">
    <property type="component" value="Unassembled WGS sequence"/>
</dbReference>
<reference evidence="1 2" key="1">
    <citation type="submission" date="2023-07" db="EMBL/GenBank/DDBJ databases">
        <title>Sequencing the genomes of 1000 actinobacteria strains.</title>
        <authorList>
            <person name="Klenk H.-P."/>
        </authorList>
    </citation>
    <scope>NUCLEOTIDE SEQUENCE [LARGE SCALE GENOMIC DNA]</scope>
    <source>
        <strain evidence="1 2">DSM 20167</strain>
    </source>
</reference>
<keyword evidence="2" id="KW-1185">Reference proteome</keyword>
<name>A0ABU2BFG0_9MICC</name>
<dbReference type="EMBL" id="JAVDYI010000001">
    <property type="protein sequence ID" value="MDR7356488.1"/>
    <property type="molecule type" value="Genomic_DNA"/>
</dbReference>
<accession>A0ABU2BFG0</accession>
<sequence>MKQLLKWKVSEAINGRLAAIRSWRNASVQDRGSVHTILKDGNERANAFAEATLVYTETHQVVSNVRCGGWPRCSLVETAGLRLLDMLLPFRPTPFVCPPTTPFRDRKRGGYE</sequence>
<evidence type="ECO:0000313" key="2">
    <source>
        <dbReference type="Proteomes" id="UP001183817"/>
    </source>
</evidence>
<protein>
    <submittedName>
        <fullName evidence="1">Uncharacterized protein</fullName>
    </submittedName>
</protein>
<proteinExistence type="predicted"/>
<comment type="caution">
    <text evidence="1">The sequence shown here is derived from an EMBL/GenBank/DDBJ whole genome shotgun (WGS) entry which is preliminary data.</text>
</comment>